<comment type="function">
    <text evidence="7 10 11">Participates actively in the response to hyperosmotic and heat shock by preventing the aggregation of stress-denatured proteins, in association with DnaK and GrpE. It is the nucleotide exchange factor for DnaK and may function as a thermosensor. Unfolded proteins bind initially to DnaJ; upon interaction with the DnaJ-bound protein, DnaK hydrolyzes its bound ATP, resulting in the formation of a stable complex. GrpE releases ADP from DnaK; ATP binding to DnaK triggers the release of the substrate protein, thus completing the reaction cycle. Several rounds of ATP-dependent interactions between DnaJ, DnaK and GrpE are required for fully efficient folding.</text>
</comment>
<dbReference type="CDD" id="cd00446">
    <property type="entry name" value="GrpE"/>
    <property type="match status" value="1"/>
</dbReference>
<sequence length="185" mass="20818">MPKNKKTAAQATPEETQAEPQAEVNAAEREAELQKLQQELEEARRMAAENSEGWQRERADFMNYKKRIERDQALISQSITGEVIKKYLAVLDDLERALKARPTEGDGAAWANGIELIQRKLTNILENEGVLQIPAQGVQFDPTIHEAITHEDSPDHESGQVIEVLQNGYKIGDRVLRPALVRVAR</sequence>
<dbReference type="PANTHER" id="PTHR21237">
    <property type="entry name" value="GRPE PROTEIN"/>
    <property type="match status" value="1"/>
</dbReference>
<dbReference type="PATRIC" id="fig|229921.5.peg.3001"/>
<dbReference type="InterPro" id="IPR000740">
    <property type="entry name" value="GrpE"/>
</dbReference>
<comment type="caution">
    <text evidence="14">The sequence shown here is derived from an EMBL/GenBank/DDBJ whole genome shotgun (WGS) entry which is preliminary data.</text>
</comment>
<comment type="subcellular location">
    <subcellularLocation>
        <location evidence="1 10">Cytoplasm</location>
    </subcellularLocation>
</comment>
<evidence type="ECO:0000256" key="3">
    <source>
        <dbReference type="ARBA" id="ARBA00011738"/>
    </source>
</evidence>
<evidence type="ECO:0000256" key="13">
    <source>
        <dbReference type="SAM" id="MobiDB-lite"/>
    </source>
</evidence>
<dbReference type="NCBIfam" id="NF010738">
    <property type="entry name" value="PRK14140.1"/>
    <property type="match status" value="1"/>
</dbReference>
<dbReference type="GO" id="GO:0005737">
    <property type="term" value="C:cytoplasm"/>
    <property type="evidence" value="ECO:0007669"/>
    <property type="project" value="UniProtKB-SubCell"/>
</dbReference>
<dbReference type="GO" id="GO:0042803">
    <property type="term" value="F:protein homodimerization activity"/>
    <property type="evidence" value="ECO:0007669"/>
    <property type="project" value="InterPro"/>
</dbReference>
<dbReference type="AlphaFoldDB" id="A0A0P6YJK8"/>
<evidence type="ECO:0000256" key="9">
    <source>
        <dbReference type="ARBA" id="ARBA00076414"/>
    </source>
</evidence>
<dbReference type="STRING" id="229921.ADN01_03115"/>
<dbReference type="PROSITE" id="PS01071">
    <property type="entry name" value="GRPE"/>
    <property type="match status" value="1"/>
</dbReference>
<evidence type="ECO:0000256" key="6">
    <source>
        <dbReference type="ARBA" id="ARBA00023186"/>
    </source>
</evidence>
<dbReference type="HAMAP" id="MF_01151">
    <property type="entry name" value="GrpE"/>
    <property type="match status" value="1"/>
</dbReference>
<keyword evidence="15" id="KW-1185">Reference proteome</keyword>
<evidence type="ECO:0000256" key="8">
    <source>
        <dbReference type="ARBA" id="ARBA00072274"/>
    </source>
</evidence>
<dbReference type="GO" id="GO:0051087">
    <property type="term" value="F:protein-folding chaperone binding"/>
    <property type="evidence" value="ECO:0007669"/>
    <property type="project" value="InterPro"/>
</dbReference>
<keyword evidence="6 10" id="KW-0143">Chaperone</keyword>
<dbReference type="SUPFAM" id="SSF51064">
    <property type="entry name" value="Head domain of nucleotide exchange factor GrpE"/>
    <property type="match status" value="1"/>
</dbReference>
<evidence type="ECO:0000256" key="4">
    <source>
        <dbReference type="ARBA" id="ARBA00022490"/>
    </source>
</evidence>
<evidence type="ECO:0000256" key="1">
    <source>
        <dbReference type="ARBA" id="ARBA00004496"/>
    </source>
</evidence>
<comment type="subunit">
    <text evidence="3 10">Homodimer.</text>
</comment>
<dbReference type="EMBL" id="LGCM01000014">
    <property type="protein sequence ID" value="KPL89880.1"/>
    <property type="molecule type" value="Genomic_DNA"/>
</dbReference>
<evidence type="ECO:0000256" key="12">
    <source>
        <dbReference type="RuleBase" id="RU004478"/>
    </source>
</evidence>
<keyword evidence="5 10" id="KW-0346">Stress response</keyword>
<dbReference type="PRINTS" id="PR00773">
    <property type="entry name" value="GRPEPROTEIN"/>
</dbReference>
<dbReference type="FunFam" id="2.30.22.10:FF:000001">
    <property type="entry name" value="Protein GrpE"/>
    <property type="match status" value="1"/>
</dbReference>
<evidence type="ECO:0000313" key="15">
    <source>
        <dbReference type="Proteomes" id="UP000050501"/>
    </source>
</evidence>
<evidence type="ECO:0000256" key="11">
    <source>
        <dbReference type="RuleBase" id="RU000639"/>
    </source>
</evidence>
<dbReference type="RefSeq" id="WP_062416953.1">
    <property type="nucleotide sequence ID" value="NZ_DF967974.1"/>
</dbReference>
<dbReference type="InterPro" id="IPR013805">
    <property type="entry name" value="GrpE_CC"/>
</dbReference>
<accession>A0A0P6YJK8</accession>
<protein>
    <recommendedName>
        <fullName evidence="8 10">Protein GrpE</fullName>
    </recommendedName>
    <alternativeName>
        <fullName evidence="9 10">HSP-70 cofactor</fullName>
    </alternativeName>
</protein>
<keyword evidence="4 10" id="KW-0963">Cytoplasm</keyword>
<feature type="compositionally biased region" description="Low complexity" evidence="13">
    <location>
        <begin position="7"/>
        <end position="23"/>
    </location>
</feature>
<gene>
    <name evidence="10" type="primary">grpE</name>
    <name evidence="14" type="ORF">ADN01_03115</name>
</gene>
<evidence type="ECO:0000256" key="2">
    <source>
        <dbReference type="ARBA" id="ARBA00009054"/>
    </source>
</evidence>
<dbReference type="Gene3D" id="2.30.22.10">
    <property type="entry name" value="Head domain of nucleotide exchange factor GrpE"/>
    <property type="match status" value="1"/>
</dbReference>
<evidence type="ECO:0000256" key="10">
    <source>
        <dbReference type="HAMAP-Rule" id="MF_01151"/>
    </source>
</evidence>
<dbReference type="Pfam" id="PF01025">
    <property type="entry name" value="GrpE"/>
    <property type="match status" value="1"/>
</dbReference>
<dbReference type="InterPro" id="IPR009012">
    <property type="entry name" value="GrpE_head"/>
</dbReference>
<evidence type="ECO:0000313" key="14">
    <source>
        <dbReference type="EMBL" id="KPL89880.1"/>
    </source>
</evidence>
<organism evidence="14 15">
    <name type="scientific">Levilinea saccharolytica</name>
    <dbReference type="NCBI Taxonomy" id="229921"/>
    <lineage>
        <taxon>Bacteria</taxon>
        <taxon>Bacillati</taxon>
        <taxon>Chloroflexota</taxon>
        <taxon>Anaerolineae</taxon>
        <taxon>Anaerolineales</taxon>
        <taxon>Anaerolineaceae</taxon>
        <taxon>Levilinea</taxon>
    </lineage>
</organism>
<comment type="similarity">
    <text evidence="2 10 12">Belongs to the GrpE family.</text>
</comment>
<evidence type="ECO:0000256" key="5">
    <source>
        <dbReference type="ARBA" id="ARBA00023016"/>
    </source>
</evidence>
<dbReference type="SUPFAM" id="SSF58014">
    <property type="entry name" value="Coiled-coil domain of nucleotide exchange factor GrpE"/>
    <property type="match status" value="1"/>
</dbReference>
<name>A0A0P6YJK8_9CHLR</name>
<reference evidence="14 15" key="1">
    <citation type="submission" date="2015-07" db="EMBL/GenBank/DDBJ databases">
        <title>Genome sequence of Levilinea saccharolytica DSM 16555.</title>
        <authorList>
            <person name="Hemp J."/>
            <person name="Ward L.M."/>
            <person name="Pace L.A."/>
            <person name="Fischer W.W."/>
        </authorList>
    </citation>
    <scope>NUCLEOTIDE SEQUENCE [LARGE SCALE GENOMIC DNA]</scope>
    <source>
        <strain evidence="14 15">KIBI-1</strain>
    </source>
</reference>
<dbReference type="PANTHER" id="PTHR21237:SF23">
    <property type="entry name" value="GRPE PROTEIN HOMOLOG, MITOCHONDRIAL"/>
    <property type="match status" value="1"/>
</dbReference>
<dbReference type="GO" id="GO:0000774">
    <property type="term" value="F:adenyl-nucleotide exchange factor activity"/>
    <property type="evidence" value="ECO:0007669"/>
    <property type="project" value="InterPro"/>
</dbReference>
<proteinExistence type="inferred from homology"/>
<evidence type="ECO:0000256" key="7">
    <source>
        <dbReference type="ARBA" id="ARBA00053401"/>
    </source>
</evidence>
<dbReference type="Gene3D" id="3.90.20.20">
    <property type="match status" value="1"/>
</dbReference>
<dbReference type="GO" id="GO:0051082">
    <property type="term" value="F:unfolded protein binding"/>
    <property type="evidence" value="ECO:0007669"/>
    <property type="project" value="TreeGrafter"/>
</dbReference>
<dbReference type="GO" id="GO:0006457">
    <property type="term" value="P:protein folding"/>
    <property type="evidence" value="ECO:0007669"/>
    <property type="project" value="InterPro"/>
</dbReference>
<dbReference type="Proteomes" id="UP000050501">
    <property type="component" value="Unassembled WGS sequence"/>
</dbReference>
<feature type="region of interest" description="Disordered" evidence="13">
    <location>
        <begin position="1"/>
        <end position="31"/>
    </location>
</feature>